<dbReference type="InterPro" id="IPR052905">
    <property type="entry name" value="LD-transpeptidase_YkuD-like"/>
</dbReference>
<dbReference type="RefSeq" id="WP_085771615.1">
    <property type="nucleotide sequence ID" value="NZ_AP027149.1"/>
</dbReference>
<dbReference type="InterPro" id="IPR036366">
    <property type="entry name" value="PGBDSf"/>
</dbReference>
<dbReference type="InterPro" id="IPR036365">
    <property type="entry name" value="PGBD-like_sf"/>
</dbReference>
<dbReference type="Gene3D" id="1.10.101.10">
    <property type="entry name" value="PGBD-like superfamily/PGBD"/>
    <property type="match status" value="2"/>
</dbReference>
<dbReference type="AlphaFoldDB" id="A0A1W6MV87"/>
<dbReference type="Proteomes" id="UP000193978">
    <property type="component" value="Chromosome"/>
</dbReference>
<dbReference type="Pfam" id="PF01471">
    <property type="entry name" value="PG_binding_1"/>
    <property type="match status" value="2"/>
</dbReference>
<dbReference type="SUPFAM" id="SSF47090">
    <property type="entry name" value="PGBD-like"/>
    <property type="match status" value="2"/>
</dbReference>
<evidence type="ECO:0000259" key="1">
    <source>
        <dbReference type="Pfam" id="PF01471"/>
    </source>
</evidence>
<dbReference type="OrthoDB" id="1523598at2"/>
<dbReference type="EMBL" id="CP019948">
    <property type="protein sequence ID" value="ARN81502.1"/>
    <property type="molecule type" value="Genomic_DNA"/>
</dbReference>
<dbReference type="InterPro" id="IPR002477">
    <property type="entry name" value="Peptidoglycan-bd-like"/>
</dbReference>
<evidence type="ECO:0000313" key="2">
    <source>
        <dbReference type="EMBL" id="ARN81502.1"/>
    </source>
</evidence>
<evidence type="ECO:0000313" key="3">
    <source>
        <dbReference type="Proteomes" id="UP000193978"/>
    </source>
</evidence>
<name>A0A1W6MV87_9HYPH</name>
<protein>
    <recommendedName>
        <fullName evidence="1">Peptidoglycan binding-like domain-containing protein</fullName>
    </recommendedName>
</protein>
<dbReference type="PANTHER" id="PTHR41533">
    <property type="entry name" value="L,D-TRANSPEPTIDASE HI_1667-RELATED"/>
    <property type="match status" value="1"/>
</dbReference>
<sequence>MPNPGQHTIKIGASGPTVERLQRALRRTPNLGIVVDGVFGPQLEAAVRSFQQGAGLTVDGVVGPQTWAALPDGGPMPTLHDGSSGDAVKSLQKVLSTGATDWGVTPGAIDGQLGPKTKASVIAFQKWGGVTQDGIVGDQTWAVSLHAASATLETAVGLNFVIG</sequence>
<reference evidence="2 3" key="1">
    <citation type="submission" date="2017-02" db="EMBL/GenBank/DDBJ databases">
        <authorList>
            <person name="Peterson S.W."/>
        </authorList>
    </citation>
    <scope>NUCLEOTIDE SEQUENCE [LARGE SCALE GENOMIC DNA]</scope>
    <source>
        <strain evidence="2 3">S285</strain>
    </source>
</reference>
<dbReference type="KEGG" id="mbry:B1812_10945"/>
<organism evidence="2 3">
    <name type="scientific">Methylocystis bryophila</name>
    <dbReference type="NCBI Taxonomy" id="655015"/>
    <lineage>
        <taxon>Bacteria</taxon>
        <taxon>Pseudomonadati</taxon>
        <taxon>Pseudomonadota</taxon>
        <taxon>Alphaproteobacteria</taxon>
        <taxon>Hyphomicrobiales</taxon>
        <taxon>Methylocystaceae</taxon>
        <taxon>Methylocystis</taxon>
    </lineage>
</organism>
<keyword evidence="3" id="KW-1185">Reference proteome</keyword>
<feature type="domain" description="Peptidoglycan binding-like" evidence="1">
    <location>
        <begin position="14"/>
        <end position="70"/>
    </location>
</feature>
<dbReference type="PANTHER" id="PTHR41533:SF1">
    <property type="entry name" value="L,D-TRANSPEPTIDASE YCBB-RELATED"/>
    <property type="match status" value="1"/>
</dbReference>
<gene>
    <name evidence="2" type="ORF">B1812_10945</name>
</gene>
<accession>A0A1W6MV87</accession>
<feature type="domain" description="Peptidoglycan binding-like" evidence="1">
    <location>
        <begin position="84"/>
        <end position="142"/>
    </location>
</feature>
<proteinExistence type="predicted"/>